<dbReference type="PANTHER" id="PTHR37423">
    <property type="entry name" value="SOLUBLE LYTIC MUREIN TRANSGLYCOSYLASE-RELATED"/>
    <property type="match status" value="1"/>
</dbReference>
<dbReference type="EMBL" id="UIGB01000001">
    <property type="protein sequence ID" value="SUU84238.1"/>
    <property type="molecule type" value="Genomic_DNA"/>
</dbReference>
<dbReference type="PANTHER" id="PTHR37423:SF2">
    <property type="entry name" value="MEMBRANE-BOUND LYTIC MUREIN TRANSGLYCOSYLASE C"/>
    <property type="match status" value="1"/>
</dbReference>
<dbReference type="AlphaFoldDB" id="A0A380W5L0"/>
<dbReference type="Pfam" id="PF01464">
    <property type="entry name" value="SLT"/>
    <property type="match status" value="1"/>
</dbReference>
<comment type="similarity">
    <text evidence="1">Belongs to the transglycosylase Slt family.</text>
</comment>
<dbReference type="GO" id="GO:0016829">
    <property type="term" value="F:lyase activity"/>
    <property type="evidence" value="ECO:0007669"/>
    <property type="project" value="UniProtKB-KW"/>
</dbReference>
<evidence type="ECO:0000313" key="5">
    <source>
        <dbReference type="EMBL" id="SUU84238.1"/>
    </source>
</evidence>
<accession>A0A380W5L0</accession>
<evidence type="ECO:0000256" key="2">
    <source>
        <dbReference type="ARBA" id="ARBA00009387"/>
    </source>
</evidence>
<sequence>MAGGLPDYQERVTLGGAPSPSIQPIPLQPMPHFGDTSAIGKALSGLGAELTTVATKLAEGEQNTKASEAMAGFLQDRAELTDRYSKDPDYTTAGQRFQEDITYAQRNRLEGIDDPTLRAKTSLEMTRDTITASNKVQTAQFKRQADINVAALDQNGQASLAEAIDAQGPERQAVIERYARDVERLRAAGWITAENAVQRGMLFKNNLDSADIIKLVQTDPAAAVVALNDPAKFSGLDPTKRASYLVAAEQRADAAATSQLTNTAAFHPEAASLAAGRVITPMAGQKIFDNGIVPIESDSDPKAVSPKGALGLTQIMPDTAREVAGRLGLKDVAALDDNALKQRLLDDQDLNLRLGRTYWNQMVSRYNGNVVLAAAAYNAGPGRADNWQKIAQDKFGPAPSPQQIASVVDIKETQDYLAKLYGRFGAPMDVKFSSPTAALSAVNSVGSVLQQQQAREDTIVKAQAAAVASSDPLTQLLKDGYDVAPARIQTYQAAQQDAANRGDAAAAGRLRDLDYALRMQPMVRRAWSTPPVDLDTAIHNMEARLSAPGANVTQDQTNALTAFKAVRDEQIKRRDVEPVTLGGQDGARYYTLEPIKPDAPLDDNLIGALKNRDAQAQTANRVFGGNGSPFTKQEALGWKQRYADATPQERGEILGTLARGLSPDSLSAVLPQIIKGENSKSQTPALTIAAGLYNSAPDVAQSIIEGMNAQDAEKRYLPSGSDANAKAYQVQKDQYLPLGMFNRAARTDPSGPYAALSAAIDARYAFLSAQAKDTTGAVSSSRLQQAISDVTGGVLYHNGAPLIAPARGMDQRVFDGVMTGLTDDNLKGAQTTSGKHITADYVRGSGKLQSRADGTYYLQLNQDNANPQYAVTKGGTPFVLDLRGRQPVQRSIDPFTNAAPLP</sequence>
<dbReference type="RefSeq" id="WP_002719048.1">
    <property type="nucleotide sequence ID" value="NZ_UFSI01000001.1"/>
</dbReference>
<dbReference type="InterPro" id="IPR008258">
    <property type="entry name" value="Transglycosylase_SLT_dom_1"/>
</dbReference>
<protein>
    <submittedName>
        <fullName evidence="5">Soluble lytic murein transglycosylase</fullName>
        <ecNumber evidence="5">4.2.2.-</ecNumber>
    </submittedName>
</protein>
<proteinExistence type="inferred from homology"/>
<gene>
    <name evidence="5" type="primary">slt_2</name>
    <name evidence="5" type="ORF">NCTC12722_01425</name>
</gene>
<dbReference type="Gene3D" id="1.10.530.10">
    <property type="match status" value="1"/>
</dbReference>
<keyword evidence="5" id="KW-0456">Lyase</keyword>
<evidence type="ECO:0000256" key="3">
    <source>
        <dbReference type="SAM" id="MobiDB-lite"/>
    </source>
</evidence>
<reference evidence="5 6" key="1">
    <citation type="submission" date="2018-06" db="EMBL/GenBank/DDBJ databases">
        <authorList>
            <consortium name="Pathogen Informatics"/>
            <person name="Doyle S."/>
        </authorList>
    </citation>
    <scope>NUCLEOTIDE SEQUENCE [LARGE SCALE GENOMIC DNA]</scope>
    <source>
        <strain evidence="5 6">NCTC12722</strain>
    </source>
</reference>
<organism evidence="5 6">
    <name type="scientific">Afipia felis</name>
    <name type="common">Cat scratch disease bacillus</name>
    <dbReference type="NCBI Taxonomy" id="1035"/>
    <lineage>
        <taxon>Bacteria</taxon>
        <taxon>Pseudomonadati</taxon>
        <taxon>Pseudomonadota</taxon>
        <taxon>Alphaproteobacteria</taxon>
        <taxon>Hyphomicrobiales</taxon>
        <taxon>Nitrobacteraceae</taxon>
        <taxon>Afipia</taxon>
    </lineage>
</organism>
<comment type="similarity">
    <text evidence="2">Belongs to the virb1 family.</text>
</comment>
<name>A0A380W5L0_AFIFE</name>
<feature type="domain" description="Transglycosylase SLT" evidence="4">
    <location>
        <begin position="292"/>
        <end position="393"/>
    </location>
</feature>
<feature type="region of interest" description="Disordered" evidence="3">
    <location>
        <begin position="1"/>
        <end position="21"/>
    </location>
</feature>
<evidence type="ECO:0000259" key="4">
    <source>
        <dbReference type="Pfam" id="PF01464"/>
    </source>
</evidence>
<dbReference type="InterPro" id="IPR023346">
    <property type="entry name" value="Lysozyme-like_dom_sf"/>
</dbReference>
<dbReference type="SUPFAM" id="SSF53955">
    <property type="entry name" value="Lysozyme-like"/>
    <property type="match status" value="1"/>
</dbReference>
<dbReference type="Proteomes" id="UP000254343">
    <property type="component" value="Unassembled WGS sequence"/>
</dbReference>
<dbReference type="EC" id="4.2.2.-" evidence="5"/>
<evidence type="ECO:0000313" key="6">
    <source>
        <dbReference type="Proteomes" id="UP000254343"/>
    </source>
</evidence>
<evidence type="ECO:0000256" key="1">
    <source>
        <dbReference type="ARBA" id="ARBA00007734"/>
    </source>
</evidence>